<sequence length="399" mass="44769">MTVGGQAQKPLTSDELFKAARNAAFEEKDDNKAKQLAMQALIQSPQYSEIQVFLGRLYSWHKQYDTAIYHYQKVLAYAPANEEASIAYTDLEYWNDNYDRALSICKDGLTANPTSADLLLRKAKILNALKQYKEASEITNKLLKSNKHNTAALALALSLRDAAVANKIGVSYEYTYFDKQFSQDWHLGSIGYSRYTKMGSVSANVNYANRFGNSGWQGEVDAYPRISKTFYSYVSVGYSPGETVFPTYRAGFSLYANLPRSYEAEAGIRYLNFGSSTYIYTLYLGKYYSNFLFGGRTYITPATGGASQSYSVLARYYFKGADDYIGLTAGSGISPDDRSTSIQYNNKSKLTSRQASLSFNHNLTKVNIISLKAGWINQQYKTDETGNQVNLSIGLQRRF</sequence>
<gene>
    <name evidence="3" type="ORF">SAE01_03850</name>
</gene>
<feature type="domain" description="YaiO beta-barrel" evidence="2">
    <location>
        <begin position="166"/>
        <end position="337"/>
    </location>
</feature>
<evidence type="ECO:0000313" key="3">
    <source>
        <dbReference type="EMBL" id="GEO07889.1"/>
    </source>
</evidence>
<evidence type="ECO:0000313" key="4">
    <source>
        <dbReference type="Proteomes" id="UP000321513"/>
    </source>
</evidence>
<dbReference type="Pfam" id="PF19413">
    <property type="entry name" value="YaiO"/>
    <property type="match status" value="1"/>
</dbReference>
<dbReference type="InterPro" id="IPR011990">
    <property type="entry name" value="TPR-like_helical_dom_sf"/>
</dbReference>
<name>A0A512B7I8_9BACT</name>
<dbReference type="Gene3D" id="1.25.40.10">
    <property type="entry name" value="Tetratricopeptide repeat domain"/>
    <property type="match status" value="2"/>
</dbReference>
<dbReference type="InterPro" id="IPR019734">
    <property type="entry name" value="TPR_rpt"/>
</dbReference>
<dbReference type="EMBL" id="BJYT01000001">
    <property type="protein sequence ID" value="GEO07889.1"/>
    <property type="molecule type" value="Genomic_DNA"/>
</dbReference>
<keyword evidence="4" id="KW-1185">Reference proteome</keyword>
<organism evidence="3 4">
    <name type="scientific">Segetibacter aerophilus</name>
    <dbReference type="NCBI Taxonomy" id="670293"/>
    <lineage>
        <taxon>Bacteria</taxon>
        <taxon>Pseudomonadati</taxon>
        <taxon>Bacteroidota</taxon>
        <taxon>Chitinophagia</taxon>
        <taxon>Chitinophagales</taxon>
        <taxon>Chitinophagaceae</taxon>
        <taxon>Segetibacter</taxon>
    </lineage>
</organism>
<dbReference type="Proteomes" id="UP000321513">
    <property type="component" value="Unassembled WGS sequence"/>
</dbReference>
<dbReference type="Pfam" id="PF14559">
    <property type="entry name" value="TPR_19"/>
    <property type="match status" value="1"/>
</dbReference>
<dbReference type="PROSITE" id="PS50005">
    <property type="entry name" value="TPR"/>
    <property type="match status" value="1"/>
</dbReference>
<accession>A0A512B7I8</accession>
<feature type="repeat" description="TPR" evidence="1">
    <location>
        <begin position="48"/>
        <end position="81"/>
    </location>
</feature>
<dbReference type="InterPro" id="IPR030887">
    <property type="entry name" value="Beta-barrel_YaiO"/>
</dbReference>
<evidence type="ECO:0000259" key="2">
    <source>
        <dbReference type="Pfam" id="PF19413"/>
    </source>
</evidence>
<dbReference type="SUPFAM" id="SSF48452">
    <property type="entry name" value="TPR-like"/>
    <property type="match status" value="1"/>
</dbReference>
<protein>
    <recommendedName>
        <fullName evidence="2">YaiO beta-barrel domain-containing protein</fullName>
    </recommendedName>
</protein>
<proteinExistence type="predicted"/>
<dbReference type="SMART" id="SM00028">
    <property type="entry name" value="TPR"/>
    <property type="match status" value="2"/>
</dbReference>
<keyword evidence="1" id="KW-0802">TPR repeat</keyword>
<dbReference type="NCBIfam" id="TIGR04390">
    <property type="entry name" value="OMP_YaiO_dom"/>
    <property type="match status" value="1"/>
</dbReference>
<evidence type="ECO:0000256" key="1">
    <source>
        <dbReference type="PROSITE-ProRule" id="PRU00339"/>
    </source>
</evidence>
<comment type="caution">
    <text evidence="3">The sequence shown here is derived from an EMBL/GenBank/DDBJ whole genome shotgun (WGS) entry which is preliminary data.</text>
</comment>
<reference evidence="3 4" key="1">
    <citation type="submission" date="2019-07" db="EMBL/GenBank/DDBJ databases">
        <title>Whole genome shotgun sequence of Segetibacter aerophilus NBRC 106135.</title>
        <authorList>
            <person name="Hosoyama A."/>
            <person name="Uohara A."/>
            <person name="Ohji S."/>
            <person name="Ichikawa N."/>
        </authorList>
    </citation>
    <scope>NUCLEOTIDE SEQUENCE [LARGE SCALE GENOMIC DNA]</scope>
    <source>
        <strain evidence="3 4">NBRC 106135</strain>
    </source>
</reference>
<dbReference type="AlphaFoldDB" id="A0A512B7I8"/>